<feature type="region of interest" description="Disordered" evidence="1">
    <location>
        <begin position="31"/>
        <end position="74"/>
    </location>
</feature>
<name>A0A2J8XWP2_PONAB</name>
<evidence type="ECO:0000313" key="2">
    <source>
        <dbReference type="EMBL" id="PNJ86419.1"/>
    </source>
</evidence>
<proteinExistence type="predicted"/>
<feature type="compositionally biased region" description="Polar residues" evidence="1">
    <location>
        <begin position="53"/>
        <end position="62"/>
    </location>
</feature>
<organism evidence="2">
    <name type="scientific">Pongo abelii</name>
    <name type="common">Sumatran orangutan</name>
    <name type="synonym">Pongo pygmaeus abelii</name>
    <dbReference type="NCBI Taxonomy" id="9601"/>
    <lineage>
        <taxon>Eukaryota</taxon>
        <taxon>Metazoa</taxon>
        <taxon>Chordata</taxon>
        <taxon>Craniata</taxon>
        <taxon>Vertebrata</taxon>
        <taxon>Euteleostomi</taxon>
        <taxon>Mammalia</taxon>
        <taxon>Eutheria</taxon>
        <taxon>Euarchontoglires</taxon>
        <taxon>Primates</taxon>
        <taxon>Haplorrhini</taxon>
        <taxon>Catarrhini</taxon>
        <taxon>Hominidae</taxon>
        <taxon>Pongo</taxon>
    </lineage>
</organism>
<protein>
    <submittedName>
        <fullName evidence="2">T0119928 isoform 5</fullName>
    </submittedName>
</protein>
<sequence>MDSYIRKAVLRLRCQEPEYLLLVTYILASQPGDKRSSSCVTRVPATPGEDTTPGHQGSSLPSLNRAGRKLCDPQ</sequence>
<evidence type="ECO:0000256" key="1">
    <source>
        <dbReference type="SAM" id="MobiDB-lite"/>
    </source>
</evidence>
<dbReference type="AlphaFoldDB" id="A0A2J8XWP2"/>
<comment type="caution">
    <text evidence="2">The sequence shown here is derived from an EMBL/GenBank/DDBJ whole genome shotgun (WGS) entry which is preliminary data.</text>
</comment>
<reference evidence="2" key="1">
    <citation type="submission" date="2017-12" db="EMBL/GenBank/DDBJ databases">
        <title>High-resolution comparative analysis of great ape genomes.</title>
        <authorList>
            <person name="Pollen A."/>
            <person name="Hastie A."/>
            <person name="Hormozdiari F."/>
            <person name="Dougherty M."/>
            <person name="Liu R."/>
            <person name="Chaisson M."/>
            <person name="Hoppe E."/>
            <person name="Hill C."/>
            <person name="Pang A."/>
            <person name="Hillier L."/>
            <person name="Baker C."/>
            <person name="Armstrong J."/>
            <person name="Shendure J."/>
            <person name="Paten B."/>
            <person name="Wilson R."/>
            <person name="Chao H."/>
            <person name="Schneider V."/>
            <person name="Ventura M."/>
            <person name="Kronenberg Z."/>
            <person name="Murali S."/>
            <person name="Gordon D."/>
            <person name="Cantsilieris S."/>
            <person name="Munson K."/>
            <person name="Nelson B."/>
            <person name="Raja A."/>
            <person name="Underwood J."/>
            <person name="Diekhans M."/>
            <person name="Fiddes I."/>
            <person name="Haussler D."/>
            <person name="Eichler E."/>
        </authorList>
    </citation>
    <scope>NUCLEOTIDE SEQUENCE [LARGE SCALE GENOMIC DNA]</scope>
    <source>
        <strain evidence="2">Susie</strain>
    </source>
</reference>
<dbReference type="EMBL" id="NDHI03003300">
    <property type="protein sequence ID" value="PNJ86419.1"/>
    <property type="molecule type" value="Genomic_DNA"/>
</dbReference>
<accession>A0A2J8XWP2</accession>
<gene>
    <name evidence="2" type="ORF">CR201_G0034146</name>
</gene>